<dbReference type="RefSeq" id="XP_005651938.1">
    <property type="nucleotide sequence ID" value="XM_005651881.1"/>
</dbReference>
<protein>
    <submittedName>
        <fullName evidence="2">Uncharacterized protein</fullName>
    </submittedName>
</protein>
<gene>
    <name evidence="2" type="ORF">COCSUDRAFT_55407</name>
</gene>
<feature type="region of interest" description="Disordered" evidence="1">
    <location>
        <begin position="144"/>
        <end position="167"/>
    </location>
</feature>
<organism evidence="2 3">
    <name type="scientific">Coccomyxa subellipsoidea (strain C-169)</name>
    <name type="common">Green microalga</name>
    <dbReference type="NCBI Taxonomy" id="574566"/>
    <lineage>
        <taxon>Eukaryota</taxon>
        <taxon>Viridiplantae</taxon>
        <taxon>Chlorophyta</taxon>
        <taxon>core chlorophytes</taxon>
        <taxon>Trebouxiophyceae</taxon>
        <taxon>Trebouxiophyceae incertae sedis</taxon>
        <taxon>Coccomyxaceae</taxon>
        <taxon>Coccomyxa</taxon>
        <taxon>Coccomyxa subellipsoidea</taxon>
    </lineage>
</organism>
<sequence>MPGKTFATGGKTPGLGRRKALGNITNTERKAGDTAPATKPRRALGDITNATPVQSSQSKAKHAETNLQKSALPQSYAKQVALKSLAELYAEDGVERMAGKTWREMSKEQQQRDDADIKRRVTAFTSVPYRMPFSLLNNSRHRRAPIVDKPVPVPRPPSPPPSLHNSLDLDDLPSLDSLILQPPSIDWTFGGLLKEDSSQQTSAQTQPADGVTAAAAAADAAAAATGPD</sequence>
<feature type="compositionally biased region" description="Polar residues" evidence="1">
    <location>
        <begin position="48"/>
        <end position="58"/>
    </location>
</feature>
<feature type="region of interest" description="Disordered" evidence="1">
    <location>
        <begin position="189"/>
        <end position="211"/>
    </location>
</feature>
<proteinExistence type="predicted"/>
<evidence type="ECO:0000313" key="2">
    <source>
        <dbReference type="EMBL" id="EIE27394.1"/>
    </source>
</evidence>
<reference evidence="2 3" key="1">
    <citation type="journal article" date="2012" name="Genome Biol.">
        <title>The genome of the polar eukaryotic microalga coccomyxa subellipsoidea reveals traits of cold adaptation.</title>
        <authorList>
            <person name="Blanc G."/>
            <person name="Agarkova I."/>
            <person name="Grimwood J."/>
            <person name="Kuo A."/>
            <person name="Brueggeman A."/>
            <person name="Dunigan D."/>
            <person name="Gurnon J."/>
            <person name="Ladunga I."/>
            <person name="Lindquist E."/>
            <person name="Lucas S."/>
            <person name="Pangilinan J."/>
            <person name="Proschold T."/>
            <person name="Salamov A."/>
            <person name="Schmutz J."/>
            <person name="Weeks D."/>
            <person name="Yamada T."/>
            <person name="Claverie J.M."/>
            <person name="Grigoriev I."/>
            <person name="Van Etten J."/>
            <person name="Lomsadze A."/>
            <person name="Borodovsky M."/>
        </authorList>
    </citation>
    <scope>NUCLEOTIDE SEQUENCE [LARGE SCALE GENOMIC DNA]</scope>
    <source>
        <strain evidence="2 3">C-169</strain>
    </source>
</reference>
<feature type="region of interest" description="Disordered" evidence="1">
    <location>
        <begin position="1"/>
        <end position="74"/>
    </location>
</feature>
<keyword evidence="3" id="KW-1185">Reference proteome</keyword>
<accession>I0Z9S5</accession>
<comment type="caution">
    <text evidence="2">The sequence shown here is derived from an EMBL/GenBank/DDBJ whole genome shotgun (WGS) entry which is preliminary data.</text>
</comment>
<dbReference type="OrthoDB" id="568241at2759"/>
<evidence type="ECO:0000256" key="1">
    <source>
        <dbReference type="SAM" id="MobiDB-lite"/>
    </source>
</evidence>
<dbReference type="KEGG" id="csl:COCSUDRAFT_55407"/>
<dbReference type="EMBL" id="AGSI01000001">
    <property type="protein sequence ID" value="EIE27394.1"/>
    <property type="molecule type" value="Genomic_DNA"/>
</dbReference>
<dbReference type="AlphaFoldDB" id="I0Z9S5"/>
<feature type="compositionally biased region" description="Polar residues" evidence="1">
    <location>
        <begin position="65"/>
        <end position="74"/>
    </location>
</feature>
<dbReference type="Proteomes" id="UP000007264">
    <property type="component" value="Unassembled WGS sequence"/>
</dbReference>
<name>I0Z9S5_COCSC</name>
<evidence type="ECO:0000313" key="3">
    <source>
        <dbReference type="Proteomes" id="UP000007264"/>
    </source>
</evidence>
<dbReference type="GeneID" id="17045409"/>
<feature type="compositionally biased region" description="Pro residues" evidence="1">
    <location>
        <begin position="151"/>
        <end position="162"/>
    </location>
</feature>